<dbReference type="AlphaFoldDB" id="A0A9L0JY73"/>
<name>A0A9L0JY73_EQUAS</name>
<sequence>VLGLGPPSGLGPRPGLRGVVAFRGCEAGTQKVSVAWGVVWGVPDAPETLLHPARPHLHGQAGAQVHSEDGHGLPPVVDGEDEVLSLFVLIQDSQECCGQAGQGRKESGVTKGPGWLTHLSKPWTLERQGATVNGSWLPPPDPAPSEHPGYDTAPGAEQQQEQVSPKPRCRWASLWGTRVASKAESSMCSHVLSSPGTQARGSHLRGCASSLPGAKGGNLLTAPSCL</sequence>
<organism evidence="2 3">
    <name type="scientific">Equus asinus</name>
    <name type="common">Donkey</name>
    <name type="synonym">Equus africanus asinus</name>
    <dbReference type="NCBI Taxonomy" id="9793"/>
    <lineage>
        <taxon>Eukaryota</taxon>
        <taxon>Metazoa</taxon>
        <taxon>Chordata</taxon>
        <taxon>Craniata</taxon>
        <taxon>Vertebrata</taxon>
        <taxon>Euteleostomi</taxon>
        <taxon>Mammalia</taxon>
        <taxon>Eutheria</taxon>
        <taxon>Laurasiatheria</taxon>
        <taxon>Perissodactyla</taxon>
        <taxon>Equidae</taxon>
        <taxon>Equus</taxon>
    </lineage>
</organism>
<evidence type="ECO:0000256" key="1">
    <source>
        <dbReference type="SAM" id="MobiDB-lite"/>
    </source>
</evidence>
<accession>A0A9L0JY73</accession>
<keyword evidence="3" id="KW-1185">Reference proteome</keyword>
<reference evidence="2 3" key="1">
    <citation type="journal article" date="2020" name="Nat. Commun.">
        <title>Donkey genomes provide new insights into domestication and selection for coat color.</title>
        <authorList>
            <person name="Wang"/>
            <person name="C."/>
            <person name="Li"/>
            <person name="H."/>
            <person name="Guo"/>
            <person name="Y."/>
            <person name="Huang"/>
            <person name="J."/>
            <person name="Sun"/>
            <person name="Y."/>
            <person name="Min"/>
            <person name="J."/>
            <person name="Wang"/>
            <person name="J."/>
            <person name="Fang"/>
            <person name="X."/>
            <person name="Zhao"/>
            <person name="Z."/>
            <person name="Wang"/>
            <person name="S."/>
            <person name="Zhang"/>
            <person name="Y."/>
            <person name="Liu"/>
            <person name="Q."/>
            <person name="Jiang"/>
            <person name="Q."/>
            <person name="Wang"/>
            <person name="X."/>
            <person name="Guo"/>
            <person name="Y."/>
            <person name="Yang"/>
            <person name="C."/>
            <person name="Wang"/>
            <person name="Y."/>
            <person name="Tian"/>
            <person name="F."/>
            <person name="Zhuang"/>
            <person name="G."/>
            <person name="Fan"/>
            <person name="Y."/>
            <person name="Gao"/>
            <person name="Q."/>
            <person name="Li"/>
            <person name="Y."/>
            <person name="Ju"/>
            <person name="Z."/>
            <person name="Li"/>
            <person name="J."/>
            <person name="Li"/>
            <person name="R."/>
            <person name="Hou"/>
            <person name="M."/>
            <person name="Yang"/>
            <person name="G."/>
            <person name="Liu"/>
            <person name="G."/>
            <person name="Liu"/>
            <person name="W."/>
            <person name="Guo"/>
            <person name="J."/>
            <person name="Pan"/>
            <person name="S."/>
            <person name="Fan"/>
            <person name="G."/>
            <person name="Zhang"/>
            <person name="W."/>
            <person name="Zhang"/>
            <person name="R."/>
            <person name="Yu"/>
            <person name="J."/>
            <person name="Zhang"/>
            <person name="X."/>
            <person name="Yin"/>
            <person name="Q."/>
            <person name="Ji"/>
            <person name="C."/>
            <person name="Jin"/>
            <person name="Y."/>
            <person name="Yue"/>
            <person name="G."/>
            <person name="Liu"/>
            <person name="M."/>
            <person name="Xu"/>
            <person name="J."/>
            <person name="Liu"/>
            <person name="S."/>
            <person name="Jordana"/>
            <person name="J."/>
            <person name="Noce"/>
            <person name="A."/>
            <person name="Amills"/>
            <person name="M."/>
            <person name="Wu"/>
            <person name="D.D."/>
            <person name="Li"/>
            <person name="S."/>
            <person name="Zhou"/>
            <person name="X. and Zhong"/>
            <person name="J."/>
        </authorList>
    </citation>
    <scope>NUCLEOTIDE SEQUENCE [LARGE SCALE GENOMIC DNA]</scope>
</reference>
<evidence type="ECO:0000313" key="3">
    <source>
        <dbReference type="Proteomes" id="UP000694387"/>
    </source>
</evidence>
<feature type="region of interest" description="Disordered" evidence="1">
    <location>
        <begin position="131"/>
        <end position="168"/>
    </location>
</feature>
<reference evidence="2" key="3">
    <citation type="submission" date="2025-09" db="UniProtKB">
        <authorList>
            <consortium name="Ensembl"/>
        </authorList>
    </citation>
    <scope>IDENTIFICATION</scope>
</reference>
<dbReference type="Ensembl" id="ENSEAST00005050404.1">
    <property type="protein sequence ID" value="ENSEASP00005055007.1"/>
    <property type="gene ID" value="ENSEASG00005034466.1"/>
</dbReference>
<protein>
    <submittedName>
        <fullName evidence="2">Uncharacterized protein</fullName>
    </submittedName>
</protein>
<proteinExistence type="predicted"/>
<dbReference type="Proteomes" id="UP000694387">
    <property type="component" value="Chromosome 29"/>
</dbReference>
<evidence type="ECO:0000313" key="2">
    <source>
        <dbReference type="Ensembl" id="ENSEASP00005055007.1"/>
    </source>
</evidence>
<reference evidence="2" key="2">
    <citation type="submission" date="2025-08" db="UniProtKB">
        <authorList>
            <consortium name="Ensembl"/>
        </authorList>
    </citation>
    <scope>IDENTIFICATION</scope>
</reference>